<gene>
    <name evidence="1" type="ORF">S01H1_09482</name>
</gene>
<organism evidence="1">
    <name type="scientific">marine sediment metagenome</name>
    <dbReference type="NCBI Taxonomy" id="412755"/>
    <lineage>
        <taxon>unclassified sequences</taxon>
        <taxon>metagenomes</taxon>
        <taxon>ecological metagenomes</taxon>
    </lineage>
</organism>
<proteinExistence type="predicted"/>
<dbReference type="EMBL" id="BARS01004844">
    <property type="protein sequence ID" value="GAF84052.1"/>
    <property type="molecule type" value="Genomic_DNA"/>
</dbReference>
<feature type="non-terminal residue" evidence="1">
    <location>
        <position position="1"/>
    </location>
</feature>
<dbReference type="AlphaFoldDB" id="X0T7A3"/>
<comment type="caution">
    <text evidence="1">The sequence shown here is derived from an EMBL/GenBank/DDBJ whole genome shotgun (WGS) entry which is preliminary data.</text>
</comment>
<accession>X0T7A3</accession>
<name>X0T7A3_9ZZZZ</name>
<sequence>AYIYHNEGMLMEAASEISAALKIMPDDPLLKRTAKEIHDDLNNWFNGITAWLVLFLHKKMWLDNQ</sequence>
<protein>
    <submittedName>
        <fullName evidence="1">Uncharacterized protein</fullName>
    </submittedName>
</protein>
<reference evidence="1" key="1">
    <citation type="journal article" date="2014" name="Front. Microbiol.">
        <title>High frequency of phylogenetically diverse reductive dehalogenase-homologous genes in deep subseafloor sedimentary metagenomes.</title>
        <authorList>
            <person name="Kawai M."/>
            <person name="Futagami T."/>
            <person name="Toyoda A."/>
            <person name="Takaki Y."/>
            <person name="Nishi S."/>
            <person name="Hori S."/>
            <person name="Arai W."/>
            <person name="Tsubouchi T."/>
            <person name="Morono Y."/>
            <person name="Uchiyama I."/>
            <person name="Ito T."/>
            <person name="Fujiyama A."/>
            <person name="Inagaki F."/>
            <person name="Takami H."/>
        </authorList>
    </citation>
    <scope>NUCLEOTIDE SEQUENCE</scope>
    <source>
        <strain evidence="1">Expedition CK06-06</strain>
    </source>
</reference>
<evidence type="ECO:0000313" key="1">
    <source>
        <dbReference type="EMBL" id="GAF84052.1"/>
    </source>
</evidence>